<reference evidence="1 2" key="1">
    <citation type="submission" date="2019-12" db="EMBL/GenBank/DDBJ databases">
        <title>Complete genome sequence of Mycolicibacterium xenopi str. JCM15661T.</title>
        <authorList>
            <person name="Yoshida M."/>
            <person name="Fukano H."/>
            <person name="Asakura T."/>
            <person name="Hoshino Y."/>
        </authorList>
    </citation>
    <scope>NUCLEOTIDE SEQUENCE [LARGE SCALE GENOMIC DNA]</scope>
    <source>
        <strain evidence="1 2">JCM 15661T</strain>
    </source>
</reference>
<protein>
    <submittedName>
        <fullName evidence="1">Uncharacterized protein</fullName>
    </submittedName>
</protein>
<name>A0AAD1H1Q3_MYCXE</name>
<proteinExistence type="predicted"/>
<dbReference type="AlphaFoldDB" id="A0AAD1H1Q3"/>
<evidence type="ECO:0000313" key="1">
    <source>
        <dbReference type="EMBL" id="BBU22811.1"/>
    </source>
</evidence>
<evidence type="ECO:0000313" key="2">
    <source>
        <dbReference type="Proteomes" id="UP000464624"/>
    </source>
</evidence>
<sequence>MTANQPVQIGVMRMRLSSTAFGAAAEPDPSPPGMPAVKTTAVDLLGIGSTCFGSCAAAENAIVIAVG</sequence>
<gene>
    <name evidence="1" type="ORF">MYXE_26010</name>
</gene>
<organism evidence="1 2">
    <name type="scientific">Mycobacterium xenopi</name>
    <dbReference type="NCBI Taxonomy" id="1789"/>
    <lineage>
        <taxon>Bacteria</taxon>
        <taxon>Bacillati</taxon>
        <taxon>Actinomycetota</taxon>
        <taxon>Actinomycetes</taxon>
        <taxon>Mycobacteriales</taxon>
        <taxon>Mycobacteriaceae</taxon>
        <taxon>Mycobacterium</taxon>
    </lineage>
</organism>
<dbReference type="EMBL" id="AP022314">
    <property type="protein sequence ID" value="BBU22811.1"/>
    <property type="molecule type" value="Genomic_DNA"/>
</dbReference>
<dbReference type="KEGG" id="mxe:MYXE_26010"/>
<dbReference type="Proteomes" id="UP000464624">
    <property type="component" value="Chromosome"/>
</dbReference>
<accession>A0AAD1H1Q3</accession>